<accession>C1GYT5</accession>
<dbReference type="GeneID" id="9097608"/>
<evidence type="ECO:0000313" key="2">
    <source>
        <dbReference type="Proteomes" id="UP000002059"/>
    </source>
</evidence>
<name>C1GYT5_PARBA</name>
<dbReference type="RefSeq" id="XP_002794086.2">
    <property type="nucleotide sequence ID" value="XM_002794040.2"/>
</dbReference>
<dbReference type="HOGENOM" id="CLU_2997061_0_0_1"/>
<dbReference type="Proteomes" id="UP000002059">
    <property type="component" value="Partially assembled WGS sequence"/>
</dbReference>
<protein>
    <submittedName>
        <fullName evidence="1">Uncharacterized protein</fullName>
    </submittedName>
</protein>
<dbReference type="KEGG" id="pbl:PAAG_03679"/>
<proteinExistence type="predicted"/>
<evidence type="ECO:0000313" key="1">
    <source>
        <dbReference type="EMBL" id="EEH41758.2"/>
    </source>
</evidence>
<dbReference type="VEuPathDB" id="FungiDB:PAAG_03679"/>
<organism evidence="1 2">
    <name type="scientific">Paracoccidioides lutzii (strain ATCC MYA-826 / Pb01)</name>
    <name type="common">Paracoccidioides brasiliensis</name>
    <dbReference type="NCBI Taxonomy" id="502779"/>
    <lineage>
        <taxon>Eukaryota</taxon>
        <taxon>Fungi</taxon>
        <taxon>Dikarya</taxon>
        <taxon>Ascomycota</taxon>
        <taxon>Pezizomycotina</taxon>
        <taxon>Eurotiomycetes</taxon>
        <taxon>Eurotiomycetidae</taxon>
        <taxon>Onygenales</taxon>
        <taxon>Ajellomycetaceae</taxon>
        <taxon>Paracoccidioides</taxon>
    </lineage>
</organism>
<dbReference type="AlphaFoldDB" id="C1GYT5"/>
<keyword evidence="2" id="KW-1185">Reference proteome</keyword>
<dbReference type="EMBL" id="KN294000">
    <property type="protein sequence ID" value="EEH41758.2"/>
    <property type="molecule type" value="Genomic_DNA"/>
</dbReference>
<reference evidence="1 2" key="1">
    <citation type="journal article" date="2011" name="PLoS Genet.">
        <title>Comparative genomic analysis of human fungal pathogens causing paracoccidioidomycosis.</title>
        <authorList>
            <person name="Desjardins C.A."/>
            <person name="Champion M.D."/>
            <person name="Holder J.W."/>
            <person name="Muszewska A."/>
            <person name="Goldberg J."/>
            <person name="Bailao A.M."/>
            <person name="Brigido M.M."/>
            <person name="Ferreira M.E."/>
            <person name="Garcia A.M."/>
            <person name="Grynberg M."/>
            <person name="Gujja S."/>
            <person name="Heiman D.I."/>
            <person name="Henn M.R."/>
            <person name="Kodira C.D."/>
            <person name="Leon-Narvaez H."/>
            <person name="Longo L.V."/>
            <person name="Ma L.J."/>
            <person name="Malavazi I."/>
            <person name="Matsuo A.L."/>
            <person name="Morais F.V."/>
            <person name="Pereira M."/>
            <person name="Rodriguez-Brito S."/>
            <person name="Sakthikumar S."/>
            <person name="Salem-Izacc S.M."/>
            <person name="Sykes S.M."/>
            <person name="Teixeira M.M."/>
            <person name="Vallejo M.C."/>
            <person name="Walter M.E."/>
            <person name="Yandava C."/>
            <person name="Young S."/>
            <person name="Zeng Q."/>
            <person name="Zucker J."/>
            <person name="Felipe M.S."/>
            <person name="Goldman G.H."/>
            <person name="Haas B.J."/>
            <person name="McEwen J.G."/>
            <person name="Nino-Vega G."/>
            <person name="Puccia R."/>
            <person name="San-Blas G."/>
            <person name="Soares C.M."/>
            <person name="Birren B.W."/>
            <person name="Cuomo C.A."/>
        </authorList>
    </citation>
    <scope>NUCLEOTIDE SEQUENCE [LARGE SCALE GENOMIC DNA]</scope>
    <source>
        <strain evidence="2">ATCC MYA-826 / Pb01</strain>
    </source>
</reference>
<sequence length="57" mass="6295">MPRRLLRWGNTNEAAGSHVDFKPQIPVIAEVAPIHVKRNQGVDMGHPDSVEPQKNVG</sequence>
<gene>
    <name evidence="1" type="ORF">PAAG_03679</name>
</gene>